<organism evidence="2 3">
    <name type="scientific">Sharpea azabuensis</name>
    <dbReference type="NCBI Taxonomy" id="322505"/>
    <lineage>
        <taxon>Bacteria</taxon>
        <taxon>Bacillati</taxon>
        <taxon>Bacillota</taxon>
        <taxon>Erysipelotrichia</taxon>
        <taxon>Erysipelotrichales</taxon>
        <taxon>Coprobacillaceae</taxon>
        <taxon>Sharpea</taxon>
    </lineage>
</organism>
<evidence type="ECO:0000256" key="1">
    <source>
        <dbReference type="SAM" id="Phobius"/>
    </source>
</evidence>
<feature type="transmembrane region" description="Helical" evidence="1">
    <location>
        <begin position="45"/>
        <end position="68"/>
    </location>
</feature>
<reference evidence="3" key="1">
    <citation type="submission" date="2016-10" db="EMBL/GenBank/DDBJ databases">
        <authorList>
            <person name="Varghese N."/>
        </authorList>
    </citation>
    <scope>NUCLEOTIDE SEQUENCE [LARGE SCALE GENOMIC DNA]</scope>
    <source>
        <strain evidence="3">DSM 20406</strain>
    </source>
</reference>
<accession>A0A1H6R7S2</accession>
<feature type="transmembrane region" description="Helical" evidence="1">
    <location>
        <begin position="80"/>
        <end position="100"/>
    </location>
</feature>
<evidence type="ECO:0000313" key="2">
    <source>
        <dbReference type="EMBL" id="SEI51773.1"/>
    </source>
</evidence>
<proteinExistence type="predicted"/>
<keyword evidence="1" id="KW-0472">Membrane</keyword>
<keyword evidence="1" id="KW-0812">Transmembrane</keyword>
<gene>
    <name evidence="2" type="ORF">SAMN04487834_100755</name>
</gene>
<dbReference type="RefSeq" id="WP_074731351.1">
    <property type="nucleotide sequence ID" value="NZ_FNYK01000007.1"/>
</dbReference>
<feature type="transmembrane region" description="Helical" evidence="1">
    <location>
        <begin position="139"/>
        <end position="159"/>
    </location>
</feature>
<name>A0A1H6R7S2_9FIRM</name>
<dbReference type="EMBL" id="FNYK01000007">
    <property type="protein sequence ID" value="SEI51773.1"/>
    <property type="molecule type" value="Genomic_DNA"/>
</dbReference>
<dbReference type="OrthoDB" id="9913695at2"/>
<feature type="transmembrane region" description="Helical" evidence="1">
    <location>
        <begin position="112"/>
        <end position="132"/>
    </location>
</feature>
<evidence type="ECO:0000313" key="3">
    <source>
        <dbReference type="Proteomes" id="UP000183028"/>
    </source>
</evidence>
<sequence length="199" mass="22830">MRKNLMKIVNNMKYLLLIFSIFGLIYVLKTVYSGLLVQKYMTTELIAITSLLEIMSFIILFFGLSDYLKENKNAKFRTAILASGTASLLELLYAIINAIYHIQTSTFMSHGMMITLASLRLVLYIVIFYGYHNHKYEQYYFIMFLIQAALTLLSLTNAINSYDVLTAFNYFLALSIPLGSFIFSLLTCLTSYIMQPQDA</sequence>
<keyword evidence="1" id="KW-1133">Transmembrane helix</keyword>
<dbReference type="AlphaFoldDB" id="A0A1H6R7S2"/>
<keyword evidence="3" id="KW-1185">Reference proteome</keyword>
<feature type="transmembrane region" description="Helical" evidence="1">
    <location>
        <begin position="171"/>
        <end position="194"/>
    </location>
</feature>
<dbReference type="Proteomes" id="UP000183028">
    <property type="component" value="Unassembled WGS sequence"/>
</dbReference>
<protein>
    <submittedName>
        <fullName evidence="2">Uncharacterized protein</fullName>
    </submittedName>
</protein>
<dbReference type="STRING" id="322505.SAMN04487836_102122"/>